<evidence type="ECO:0000256" key="10">
    <source>
        <dbReference type="ARBA" id="ARBA00023288"/>
    </source>
</evidence>
<dbReference type="VEuPathDB" id="ToxoDB:cyc_08884"/>
<keyword evidence="9 11" id="KW-0342">GTP-binding</keyword>
<evidence type="ECO:0000256" key="12">
    <source>
        <dbReference type="PIRSR" id="PIRSR606689-2"/>
    </source>
</evidence>
<organism evidence="13 14">
    <name type="scientific">Cyclospora cayetanensis</name>
    <dbReference type="NCBI Taxonomy" id="88456"/>
    <lineage>
        <taxon>Eukaryota</taxon>
        <taxon>Sar</taxon>
        <taxon>Alveolata</taxon>
        <taxon>Apicomplexa</taxon>
        <taxon>Conoidasida</taxon>
        <taxon>Coccidia</taxon>
        <taxon>Eucoccidiorida</taxon>
        <taxon>Eimeriorina</taxon>
        <taxon>Eimeriidae</taxon>
        <taxon>Cyclospora</taxon>
    </lineage>
</organism>
<dbReference type="SMART" id="SM00178">
    <property type="entry name" value="SAR"/>
    <property type="match status" value="1"/>
</dbReference>
<dbReference type="GO" id="GO:0003924">
    <property type="term" value="F:GTPase activity"/>
    <property type="evidence" value="ECO:0007669"/>
    <property type="project" value="InterPro"/>
</dbReference>
<proteinExistence type="inferred from homology"/>
<comment type="caution">
    <text evidence="13">The sequence shown here is derived from an EMBL/GenBank/DDBJ whole genome shotgun (WGS) entry which is preliminary data.</text>
</comment>
<keyword evidence="4" id="KW-0519">Myristate</keyword>
<gene>
    <name evidence="13" type="ORF">cyc_08884</name>
</gene>
<evidence type="ECO:0000256" key="9">
    <source>
        <dbReference type="ARBA" id="ARBA00023134"/>
    </source>
</evidence>
<keyword evidence="3" id="KW-0813">Transport</keyword>
<dbReference type="Pfam" id="PF00025">
    <property type="entry name" value="Arf"/>
    <property type="match status" value="1"/>
</dbReference>
<comment type="subcellular location">
    <subcellularLocation>
        <location evidence="1">Golgi apparatus</location>
    </subcellularLocation>
</comment>
<dbReference type="InterPro" id="IPR027417">
    <property type="entry name" value="P-loop_NTPase"/>
</dbReference>
<evidence type="ECO:0000256" key="3">
    <source>
        <dbReference type="ARBA" id="ARBA00022448"/>
    </source>
</evidence>
<dbReference type="Gene3D" id="3.40.50.300">
    <property type="entry name" value="P-loop containing nucleotide triphosphate hydrolases"/>
    <property type="match status" value="1"/>
</dbReference>
<feature type="binding site" evidence="11">
    <location>
        <begin position="128"/>
        <end position="131"/>
    </location>
    <ligand>
        <name>GTP</name>
        <dbReference type="ChEBI" id="CHEBI:37565"/>
    </ligand>
</feature>
<evidence type="ECO:0000256" key="5">
    <source>
        <dbReference type="ARBA" id="ARBA00022741"/>
    </source>
</evidence>
<dbReference type="AlphaFoldDB" id="A0A1D3D6W4"/>
<evidence type="ECO:0000256" key="11">
    <source>
        <dbReference type="PIRSR" id="PIRSR606689-1"/>
    </source>
</evidence>
<accession>A0A1D3D6W4</accession>
<reference evidence="13 14" key="1">
    <citation type="journal article" date="2016" name="BMC Genomics">
        <title>Comparative genomics reveals Cyclospora cayetanensis possesses coccidia-like metabolism and invasion components but unique surface antigens.</title>
        <authorList>
            <person name="Liu S."/>
            <person name="Wang L."/>
            <person name="Zheng H."/>
            <person name="Xu Z."/>
            <person name="Roellig D.M."/>
            <person name="Li N."/>
            <person name="Frace M.A."/>
            <person name="Tang K."/>
            <person name="Arrowood M.J."/>
            <person name="Moss D.M."/>
            <person name="Zhang L."/>
            <person name="Feng Y."/>
            <person name="Xiao L."/>
        </authorList>
    </citation>
    <scope>NUCLEOTIDE SEQUENCE [LARGE SCALE GENOMIC DNA]</scope>
    <source>
        <strain evidence="13 14">CHN_HEN01</strain>
    </source>
</reference>
<dbReference type="PANTHER" id="PTHR11711">
    <property type="entry name" value="ADP RIBOSYLATION FACTOR-RELATED"/>
    <property type="match status" value="1"/>
</dbReference>
<evidence type="ECO:0000313" key="13">
    <source>
        <dbReference type="EMBL" id="OEH79160.1"/>
    </source>
</evidence>
<evidence type="ECO:0000256" key="6">
    <source>
        <dbReference type="ARBA" id="ARBA00022892"/>
    </source>
</evidence>
<feature type="binding site" evidence="12">
    <location>
        <position position="31"/>
    </location>
    <ligand>
        <name>Mg(2+)</name>
        <dbReference type="ChEBI" id="CHEBI:18420"/>
    </ligand>
</feature>
<dbReference type="GO" id="GO:0046872">
    <property type="term" value="F:metal ion binding"/>
    <property type="evidence" value="ECO:0007669"/>
    <property type="project" value="UniProtKB-KW"/>
</dbReference>
<dbReference type="FunFam" id="3.40.50.300:FF:003500">
    <property type="entry name" value="ADP-ribosylation factor 1"/>
    <property type="match status" value="1"/>
</dbReference>
<dbReference type="GO" id="GO:0005794">
    <property type="term" value="C:Golgi apparatus"/>
    <property type="evidence" value="ECO:0007669"/>
    <property type="project" value="UniProtKB-SubCell"/>
</dbReference>
<comment type="similarity">
    <text evidence="2">Belongs to the small GTPase superfamily. Arf family.</text>
</comment>
<name>A0A1D3D6W4_9EIME</name>
<evidence type="ECO:0000256" key="4">
    <source>
        <dbReference type="ARBA" id="ARBA00022707"/>
    </source>
</evidence>
<keyword evidence="8" id="KW-0333">Golgi apparatus</keyword>
<dbReference type="GO" id="GO:0015031">
    <property type="term" value="P:protein transport"/>
    <property type="evidence" value="ECO:0007669"/>
    <property type="project" value="UniProtKB-KW"/>
</dbReference>
<dbReference type="InParanoid" id="A0A1D3D6W4"/>
<protein>
    <submittedName>
        <fullName evidence="13">ADP-ribosylation factor family protein</fullName>
    </submittedName>
</protein>
<dbReference type="InterPro" id="IPR024156">
    <property type="entry name" value="Small_GTPase_ARF"/>
</dbReference>
<evidence type="ECO:0000256" key="2">
    <source>
        <dbReference type="ARBA" id="ARBA00010290"/>
    </source>
</evidence>
<dbReference type="InterPro" id="IPR006689">
    <property type="entry name" value="Small_GTPase_ARF/SAR"/>
</dbReference>
<dbReference type="PROSITE" id="PS51417">
    <property type="entry name" value="ARF"/>
    <property type="match status" value="1"/>
</dbReference>
<dbReference type="EMBL" id="JROU02000470">
    <property type="protein sequence ID" value="OEH79160.1"/>
    <property type="molecule type" value="Genomic_DNA"/>
</dbReference>
<keyword evidence="5 11" id="KW-0547">Nucleotide-binding</keyword>
<keyword evidence="7" id="KW-0653">Protein transport</keyword>
<dbReference type="GO" id="GO:0005525">
    <property type="term" value="F:GTP binding"/>
    <property type="evidence" value="ECO:0007669"/>
    <property type="project" value="UniProtKB-KW"/>
</dbReference>
<dbReference type="SUPFAM" id="SSF52540">
    <property type="entry name" value="P-loop containing nucleoside triphosphate hydrolases"/>
    <property type="match status" value="1"/>
</dbReference>
<dbReference type="Proteomes" id="UP000095192">
    <property type="component" value="Unassembled WGS sequence"/>
</dbReference>
<evidence type="ECO:0000313" key="14">
    <source>
        <dbReference type="Proteomes" id="UP000095192"/>
    </source>
</evidence>
<keyword evidence="10" id="KW-0449">Lipoprotein</keyword>
<feature type="binding site" evidence="11">
    <location>
        <begin position="24"/>
        <end position="31"/>
    </location>
    <ligand>
        <name>GTP</name>
        <dbReference type="ChEBI" id="CHEBI:37565"/>
    </ligand>
</feature>
<keyword evidence="12" id="KW-0479">Metal-binding</keyword>
<sequence>MGGALSSWFPRFFGGREVRVLILGLDNAGKTTILSPVANATEELLRFMSWPADRLHLNEVIQTVPMQITVKSSCFCRPYWRCYYPNTQALIYVVDSADVERLPDARQELLLMLEEEELKDVALAIIANKQDLPRALNEGEISMALGLPTLRDRRWSVFSASAVKGEGLDAAMECIRCCPSLRAATPLAMAPAVAATVPPCHHKSLTDCGELGLD</sequence>
<evidence type="ECO:0000256" key="8">
    <source>
        <dbReference type="ARBA" id="ARBA00023034"/>
    </source>
</evidence>
<evidence type="ECO:0000256" key="7">
    <source>
        <dbReference type="ARBA" id="ARBA00022927"/>
    </source>
</evidence>
<dbReference type="VEuPathDB" id="ToxoDB:LOC34624466"/>
<keyword evidence="6" id="KW-0931">ER-Golgi transport</keyword>
<dbReference type="GO" id="GO:0016192">
    <property type="term" value="P:vesicle-mediated transport"/>
    <property type="evidence" value="ECO:0007669"/>
    <property type="project" value="UniProtKB-KW"/>
</dbReference>
<evidence type="ECO:0000256" key="1">
    <source>
        <dbReference type="ARBA" id="ARBA00004555"/>
    </source>
</evidence>
<dbReference type="SMART" id="SM00177">
    <property type="entry name" value="ARF"/>
    <property type="match status" value="1"/>
</dbReference>
<keyword evidence="14" id="KW-1185">Reference proteome</keyword>
<dbReference type="PRINTS" id="PR00328">
    <property type="entry name" value="SAR1GTPBP"/>
</dbReference>
<keyword evidence="12" id="KW-0460">Magnesium</keyword>